<dbReference type="InterPro" id="IPR008334">
    <property type="entry name" value="5'-Nucleotdase_C"/>
</dbReference>
<dbReference type="InterPro" id="IPR004843">
    <property type="entry name" value="Calcineurin-like_PHP"/>
</dbReference>
<evidence type="ECO:0000256" key="1">
    <source>
        <dbReference type="ARBA" id="ARBA00006654"/>
    </source>
</evidence>
<dbReference type="PANTHER" id="PTHR11575">
    <property type="entry name" value="5'-NUCLEOTIDASE-RELATED"/>
    <property type="match status" value="1"/>
</dbReference>
<reference evidence="6" key="1">
    <citation type="submission" date="2020-10" db="EMBL/GenBank/DDBJ databases">
        <authorList>
            <person name="Gilroy R."/>
        </authorList>
    </citation>
    <scope>NUCLEOTIDE SEQUENCE</scope>
    <source>
        <strain evidence="6">11167</strain>
    </source>
</reference>
<dbReference type="InterPro" id="IPR036907">
    <property type="entry name" value="5'-Nucleotdase_C_sf"/>
</dbReference>
<dbReference type="InterPro" id="IPR006146">
    <property type="entry name" value="5'-Nucleotdase_CS"/>
</dbReference>
<proteinExistence type="inferred from homology"/>
<dbReference type="InterPro" id="IPR029052">
    <property type="entry name" value="Metallo-depent_PP-like"/>
</dbReference>
<dbReference type="Pfam" id="PF02872">
    <property type="entry name" value="5_nucleotid_C"/>
    <property type="match status" value="1"/>
</dbReference>
<evidence type="ECO:0000256" key="2">
    <source>
        <dbReference type="ARBA" id="ARBA00022729"/>
    </source>
</evidence>
<dbReference type="Proteomes" id="UP000823633">
    <property type="component" value="Unassembled WGS sequence"/>
</dbReference>
<dbReference type="PANTHER" id="PTHR11575:SF24">
    <property type="entry name" value="5'-NUCLEOTIDASE"/>
    <property type="match status" value="1"/>
</dbReference>
<organism evidence="6 7">
    <name type="scientific">Candidatus Aphodenecus pullistercoris</name>
    <dbReference type="NCBI Taxonomy" id="2840669"/>
    <lineage>
        <taxon>Bacteria</taxon>
        <taxon>Pseudomonadati</taxon>
        <taxon>Spirochaetota</taxon>
        <taxon>Spirochaetia</taxon>
        <taxon>Spirochaetales</taxon>
        <taxon>Candidatus Aphodenecus</taxon>
    </lineage>
</organism>
<protein>
    <submittedName>
        <fullName evidence="6">5'-nucleotidase C-terminal domain-containing protein</fullName>
    </submittedName>
</protein>
<dbReference type="PROSITE" id="PS00785">
    <property type="entry name" value="5_NUCLEOTIDASE_1"/>
    <property type="match status" value="1"/>
</dbReference>
<dbReference type="GO" id="GO:0016788">
    <property type="term" value="F:hydrolase activity, acting on ester bonds"/>
    <property type="evidence" value="ECO:0007669"/>
    <property type="project" value="InterPro"/>
</dbReference>
<dbReference type="SUPFAM" id="SSF56300">
    <property type="entry name" value="Metallo-dependent phosphatases"/>
    <property type="match status" value="1"/>
</dbReference>
<evidence type="ECO:0000259" key="5">
    <source>
        <dbReference type="Pfam" id="PF02872"/>
    </source>
</evidence>
<keyword evidence="2" id="KW-0732">Signal</keyword>
<name>A0A9D9E9Y8_9SPIR</name>
<dbReference type="EMBL" id="JADIMU010000062">
    <property type="protein sequence ID" value="MBO8443884.1"/>
    <property type="molecule type" value="Genomic_DNA"/>
</dbReference>
<evidence type="ECO:0000259" key="4">
    <source>
        <dbReference type="Pfam" id="PF00149"/>
    </source>
</evidence>
<feature type="domain" description="Calcineurin-like phosphoesterase" evidence="4">
    <location>
        <begin position="193"/>
        <end position="406"/>
    </location>
</feature>
<dbReference type="AlphaFoldDB" id="A0A9D9E9Y8"/>
<dbReference type="Pfam" id="PF00149">
    <property type="entry name" value="Metallophos"/>
    <property type="match status" value="1"/>
</dbReference>
<gene>
    <name evidence="6" type="ORF">IAC42_09055</name>
</gene>
<dbReference type="GO" id="GO:0000166">
    <property type="term" value="F:nucleotide binding"/>
    <property type="evidence" value="ECO:0007669"/>
    <property type="project" value="UniProtKB-KW"/>
</dbReference>
<dbReference type="InterPro" id="IPR006179">
    <property type="entry name" value="5_nucleotidase/apyrase"/>
</dbReference>
<keyword evidence="3" id="KW-0547">Nucleotide-binding</keyword>
<dbReference type="Gene3D" id="3.60.21.10">
    <property type="match status" value="1"/>
</dbReference>
<dbReference type="GO" id="GO:0009166">
    <property type="term" value="P:nucleotide catabolic process"/>
    <property type="evidence" value="ECO:0007669"/>
    <property type="project" value="InterPro"/>
</dbReference>
<dbReference type="PRINTS" id="PR01607">
    <property type="entry name" value="APYRASEFAMLY"/>
</dbReference>
<accession>A0A9D9E9Y8</accession>
<evidence type="ECO:0000256" key="3">
    <source>
        <dbReference type="RuleBase" id="RU362119"/>
    </source>
</evidence>
<feature type="domain" description="5'-Nucleotidase C-terminal" evidence="5">
    <location>
        <begin position="504"/>
        <end position="648"/>
    </location>
</feature>
<keyword evidence="3" id="KW-0378">Hydrolase</keyword>
<dbReference type="GO" id="GO:0046872">
    <property type="term" value="F:metal ion binding"/>
    <property type="evidence" value="ECO:0007669"/>
    <property type="project" value="InterPro"/>
</dbReference>
<dbReference type="SUPFAM" id="SSF55816">
    <property type="entry name" value="5'-nucleotidase (syn. UDP-sugar hydrolase), C-terminal domain"/>
    <property type="match status" value="1"/>
</dbReference>
<comment type="caution">
    <text evidence="6">The sequence shown here is derived from an EMBL/GenBank/DDBJ whole genome shotgun (WGS) entry which is preliminary data.</text>
</comment>
<evidence type="ECO:0000313" key="7">
    <source>
        <dbReference type="Proteomes" id="UP000823633"/>
    </source>
</evidence>
<comment type="similarity">
    <text evidence="1 3">Belongs to the 5'-nucleotidase family.</text>
</comment>
<sequence length="672" mass="70443">MTVADGEAVINMLAPELDAFIASYLAAPSAQEAAAPAEEAPATVAEPITGTLSAYGYSVSYSATVGTATVTYPADVIYEEDIAAFAQYIYERHADLLDGVYFEVTAPGTLVITYPEAVTVADGEAVINMLAPELDAFIASYLAAPAAEEAATVVEEPVAAAEESAAAAEPETFPFGVTEIVKATGDDTFDLFVVHTNDVHGRIEEGTDGSLGYAKLSTLLKMGRSVTDNILVLDAGDVLHGTNLANVFEGESVGQLLAMLGYDAVAPGNHDFNYGADRLIELADMSSQIGGPVVLAANILDGDGNLVFQPYQVYDFNGFDVVVIGLSTPDTKTKSHPKNTEGLTFWDDSYTLYAQQAIDLANEIGDYVIVLGHIGMDADGSSGITSDWICSNLDGIDLFVDGHSHTVLENGQEVNGTLIVSTGQYMNNIGLVQVSVVDGVAQGESAMLIPASEVIDPSTSALAQSLGISHVADDPEVTAFVAQLNAELEQRFSQVVASVPMDLDGEREHVRTGVTNLSSLICQAMTAETGADFTIVNGGGIRASIPAGPVTLGDINNVLPFTNTVAVCEITGTQVLEALEFGYSLLPETNGAFSQSDLQVVYSSSNPAGERIVSVSLPDGTPLDVDATYTVATNDFMAAGGDGYTMFGRVVQEGRQLNEVFADYLASVYPAE</sequence>
<dbReference type="Gene3D" id="3.90.780.10">
    <property type="entry name" value="5'-Nucleotidase, C-terminal domain"/>
    <property type="match status" value="1"/>
</dbReference>
<reference evidence="6" key="2">
    <citation type="journal article" date="2021" name="PeerJ">
        <title>Extensive microbial diversity within the chicken gut microbiome revealed by metagenomics and culture.</title>
        <authorList>
            <person name="Gilroy R."/>
            <person name="Ravi A."/>
            <person name="Getino M."/>
            <person name="Pursley I."/>
            <person name="Horton D.L."/>
            <person name="Alikhan N.F."/>
            <person name="Baker D."/>
            <person name="Gharbi K."/>
            <person name="Hall N."/>
            <person name="Watson M."/>
            <person name="Adriaenssens E.M."/>
            <person name="Foster-Nyarko E."/>
            <person name="Jarju S."/>
            <person name="Secka A."/>
            <person name="Antonio M."/>
            <person name="Oren A."/>
            <person name="Chaudhuri R.R."/>
            <person name="La Ragione R."/>
            <person name="Hildebrand F."/>
            <person name="Pallen M.J."/>
        </authorList>
    </citation>
    <scope>NUCLEOTIDE SEQUENCE</scope>
    <source>
        <strain evidence="6">11167</strain>
    </source>
</reference>
<evidence type="ECO:0000313" key="6">
    <source>
        <dbReference type="EMBL" id="MBO8443884.1"/>
    </source>
</evidence>